<gene>
    <name evidence="1" type="ordered locus">SG0639</name>
</gene>
<reference evidence="1 2" key="1">
    <citation type="journal article" date="2006" name="Genome Res.">
        <title>Massive genome erosion and functional adaptations provide insights into the symbiotic lifestyle of Sodalis glossinidius in the tsetse host.</title>
        <authorList>
            <person name="Toh H."/>
            <person name="Weiss B.L."/>
            <person name="Perkin S.A.H."/>
            <person name="Yamashita A."/>
            <person name="Oshima K."/>
            <person name="Hattori M."/>
            <person name="Aksoy S."/>
        </authorList>
    </citation>
    <scope>NUCLEOTIDE SEQUENCE [LARGE SCALE GENOMIC DNA]</scope>
    <source>
        <strain evidence="2">morsitans</strain>
    </source>
</reference>
<proteinExistence type="predicted"/>
<keyword evidence="2" id="KW-1185">Reference proteome</keyword>
<evidence type="ECO:0000313" key="2">
    <source>
        <dbReference type="Proteomes" id="UP000001932"/>
    </source>
</evidence>
<protein>
    <submittedName>
        <fullName evidence="1">Uncharacterized protein</fullName>
    </submittedName>
</protein>
<dbReference type="KEGG" id="sgl:SG0639"/>
<dbReference type="EMBL" id="AP008232">
    <property type="protein sequence ID" value="BAE73914.1"/>
    <property type="molecule type" value="Genomic_DNA"/>
</dbReference>
<evidence type="ECO:0000313" key="1">
    <source>
        <dbReference type="EMBL" id="BAE73914.1"/>
    </source>
</evidence>
<dbReference type="HOGENOM" id="CLU_1045449_0_0_6"/>
<name>Q2NVB1_SODGM</name>
<sequence length="266" mass="28809">MALLLPLPLRPVNVQPCRGLLRHRHCQTRRAEGGGQVLFEPCHVGLLLCQTTQGHLEIFCQIALLLTVKRQRRLPSLSRLLLLIDPLLQLNLFPFISRQRVCGRLQRCRRQRPQNGDRGVFIRGGAQLFYRPRAGCGAHPQAAQCVVPAPASSSSAPAAGFCLPGWRTGPFAPGVTYAVFAEAGTVALPPVEACPSGPPAAVAKWPAAYNGALPLSMLPARLDGAAARRLLLLFASPLLAGKAHVQCFALLRQPLTLRCQLLRLVL</sequence>
<dbReference type="Proteomes" id="UP000001932">
    <property type="component" value="Chromosome"/>
</dbReference>
<dbReference type="AlphaFoldDB" id="Q2NVB1"/>
<accession>Q2NVB1</accession>
<organism evidence="1 2">
    <name type="scientific">Sodalis glossinidius (strain morsitans)</name>
    <dbReference type="NCBI Taxonomy" id="343509"/>
    <lineage>
        <taxon>Bacteria</taxon>
        <taxon>Pseudomonadati</taxon>
        <taxon>Pseudomonadota</taxon>
        <taxon>Gammaproteobacteria</taxon>
        <taxon>Enterobacterales</taxon>
        <taxon>Bruguierivoracaceae</taxon>
        <taxon>Sodalis</taxon>
    </lineage>
</organism>